<accession>A0AAV4PZC7</accession>
<reference evidence="2 3" key="1">
    <citation type="submission" date="2021-06" db="EMBL/GenBank/DDBJ databases">
        <title>Caerostris extrusa draft genome.</title>
        <authorList>
            <person name="Kono N."/>
            <person name="Arakawa K."/>
        </authorList>
    </citation>
    <scope>NUCLEOTIDE SEQUENCE [LARGE SCALE GENOMIC DNA]</scope>
</reference>
<comment type="caution">
    <text evidence="2">The sequence shown here is derived from an EMBL/GenBank/DDBJ whole genome shotgun (WGS) entry which is preliminary data.</text>
</comment>
<evidence type="ECO:0000256" key="1">
    <source>
        <dbReference type="SAM" id="MobiDB-lite"/>
    </source>
</evidence>
<name>A0AAV4PZC7_CAEEX</name>
<gene>
    <name evidence="2" type="ORF">CEXT_782281</name>
</gene>
<organism evidence="2 3">
    <name type="scientific">Caerostris extrusa</name>
    <name type="common">Bark spider</name>
    <name type="synonym">Caerostris bankana</name>
    <dbReference type="NCBI Taxonomy" id="172846"/>
    <lineage>
        <taxon>Eukaryota</taxon>
        <taxon>Metazoa</taxon>
        <taxon>Ecdysozoa</taxon>
        <taxon>Arthropoda</taxon>
        <taxon>Chelicerata</taxon>
        <taxon>Arachnida</taxon>
        <taxon>Araneae</taxon>
        <taxon>Araneomorphae</taxon>
        <taxon>Entelegynae</taxon>
        <taxon>Araneoidea</taxon>
        <taxon>Araneidae</taxon>
        <taxon>Caerostris</taxon>
    </lineage>
</organism>
<feature type="region of interest" description="Disordered" evidence="1">
    <location>
        <begin position="24"/>
        <end position="81"/>
    </location>
</feature>
<dbReference type="Proteomes" id="UP001054945">
    <property type="component" value="Unassembled WGS sequence"/>
</dbReference>
<sequence>MYSFTKNILHEFLQTVQKRKEADGGTLIPFQKRKSGKRNCRPSFFRPRHQGEEKSHLTSRADEWSRSMGSDYNKQKCESRKTNRARLLSNRNTVFAACDLSGPNRNNKDLSANSVML</sequence>
<evidence type="ECO:0000313" key="3">
    <source>
        <dbReference type="Proteomes" id="UP001054945"/>
    </source>
</evidence>
<proteinExistence type="predicted"/>
<keyword evidence="3" id="KW-1185">Reference proteome</keyword>
<protein>
    <submittedName>
        <fullName evidence="2">Uncharacterized protein</fullName>
    </submittedName>
</protein>
<evidence type="ECO:0000313" key="2">
    <source>
        <dbReference type="EMBL" id="GIY01292.1"/>
    </source>
</evidence>
<dbReference type="EMBL" id="BPLR01005294">
    <property type="protein sequence ID" value="GIY01292.1"/>
    <property type="molecule type" value="Genomic_DNA"/>
</dbReference>
<feature type="compositionally biased region" description="Basic residues" evidence="1">
    <location>
        <begin position="31"/>
        <end position="40"/>
    </location>
</feature>
<feature type="compositionally biased region" description="Basic and acidic residues" evidence="1">
    <location>
        <begin position="49"/>
        <end position="65"/>
    </location>
</feature>
<dbReference type="AlphaFoldDB" id="A0AAV4PZC7"/>